<organism evidence="1">
    <name type="scientific">marine sediment metagenome</name>
    <dbReference type="NCBI Taxonomy" id="412755"/>
    <lineage>
        <taxon>unclassified sequences</taxon>
        <taxon>metagenomes</taxon>
        <taxon>ecological metagenomes</taxon>
    </lineage>
</organism>
<evidence type="ECO:0000313" key="1">
    <source>
        <dbReference type="EMBL" id="KKL87401.1"/>
    </source>
</evidence>
<accession>A0A0F9GAB6</accession>
<gene>
    <name evidence="1" type="ORF">LCGC14_1935090</name>
</gene>
<proteinExistence type="predicted"/>
<protein>
    <submittedName>
        <fullName evidence="1">Uncharacterized protein</fullName>
    </submittedName>
</protein>
<comment type="caution">
    <text evidence="1">The sequence shown here is derived from an EMBL/GenBank/DDBJ whole genome shotgun (WGS) entry which is preliminary data.</text>
</comment>
<dbReference type="AlphaFoldDB" id="A0A0F9GAB6"/>
<dbReference type="EMBL" id="LAZR01020845">
    <property type="protein sequence ID" value="KKL87401.1"/>
    <property type="molecule type" value="Genomic_DNA"/>
</dbReference>
<sequence>MQTIIRLVVAMAVLFAVRLPQSLNRAMRRELRLPSAVMLRGIPHWRYRSGLVLPMMGGGAVNSLELLKCAPSLDPVADAFAGTVNSDVHNMAQFDEAMFIIYWGVGATGTTVITVEACDDVTPTNQTAIVFWYREIQTGDTDGAWTKAAVAGFTTTAGSQSIIQIMVKAADVAAASVNSTVGNPYVRLNCVEGVNSPILGGIMFLGIAGRYQEDINATTIV</sequence>
<name>A0A0F9GAB6_9ZZZZ</name>
<reference evidence="1" key="1">
    <citation type="journal article" date="2015" name="Nature">
        <title>Complex archaea that bridge the gap between prokaryotes and eukaryotes.</title>
        <authorList>
            <person name="Spang A."/>
            <person name="Saw J.H."/>
            <person name="Jorgensen S.L."/>
            <person name="Zaremba-Niedzwiedzka K."/>
            <person name="Martijn J."/>
            <person name="Lind A.E."/>
            <person name="van Eijk R."/>
            <person name="Schleper C."/>
            <person name="Guy L."/>
            <person name="Ettema T.J."/>
        </authorList>
    </citation>
    <scope>NUCLEOTIDE SEQUENCE</scope>
</reference>